<keyword evidence="2 4" id="KW-0442">Lipid degradation</keyword>
<dbReference type="Pfam" id="PF01734">
    <property type="entry name" value="Patatin"/>
    <property type="match status" value="1"/>
</dbReference>
<organism evidence="6 7">
    <name type="scientific">Pseudovibrio exalbescens</name>
    <dbReference type="NCBI Taxonomy" id="197461"/>
    <lineage>
        <taxon>Bacteria</taxon>
        <taxon>Pseudomonadati</taxon>
        <taxon>Pseudomonadota</taxon>
        <taxon>Alphaproteobacteria</taxon>
        <taxon>Hyphomicrobiales</taxon>
        <taxon>Stappiaceae</taxon>
        <taxon>Pseudovibrio</taxon>
    </lineage>
</organism>
<keyword evidence="1 4" id="KW-0378">Hydrolase</keyword>
<feature type="active site" description="Proton acceptor" evidence="4">
    <location>
        <position position="197"/>
    </location>
</feature>
<dbReference type="GO" id="GO:0016787">
    <property type="term" value="F:hydrolase activity"/>
    <property type="evidence" value="ECO:0007669"/>
    <property type="project" value="UniProtKB-UniRule"/>
</dbReference>
<dbReference type="AlphaFoldDB" id="A0A1U7JJH6"/>
<evidence type="ECO:0000256" key="1">
    <source>
        <dbReference type="ARBA" id="ARBA00022801"/>
    </source>
</evidence>
<protein>
    <submittedName>
        <fullName evidence="6">Patatin</fullName>
    </submittedName>
</protein>
<dbReference type="EMBL" id="LVVZ01000010">
    <property type="protein sequence ID" value="OKL44848.1"/>
    <property type="molecule type" value="Genomic_DNA"/>
</dbReference>
<sequence>MASRKRKQISLALQGGGAHGAFTWGVLDWLLENEDLEIEAISGTSAGAINAVALADGLTKAGEEGGRHALRQFWQSVSEAGQYSPFQRSPIDVFFGNWSLDNSPNYLAWDLVSRVASPYQLNPLNYNPLKELLDKQIDFERVRNCDQLKVFVAATNVKTGKIKVFSDGELTADAVLASTCLPNVYQAVEIDGEYYWDGGFMGNPPLFPLFDVRPVTDVLLIQVNPVVREEIPKTAQEIAERMNEITFNSTLLRELRAIEFVSRLLEQGKLDSNHYTRVLMHRIEATQDLVPFGSSSKLNPQWEFVELLFEIGREAAEKWCESNYAHLGERSTLDLKKEFS</sequence>
<dbReference type="SUPFAM" id="SSF52151">
    <property type="entry name" value="FabD/lysophospholipase-like"/>
    <property type="match status" value="1"/>
</dbReference>
<evidence type="ECO:0000259" key="5">
    <source>
        <dbReference type="PROSITE" id="PS51635"/>
    </source>
</evidence>
<feature type="domain" description="PNPLA" evidence="5">
    <location>
        <begin position="11"/>
        <end position="210"/>
    </location>
</feature>
<reference evidence="6 7" key="1">
    <citation type="submission" date="2016-03" db="EMBL/GenBank/DDBJ databases">
        <title>Genome sequence of Nesiotobacter sp. nov., a moderately halophilic alphaproteobacterium isolated from the Yellow Sea, China.</title>
        <authorList>
            <person name="Zhang G."/>
            <person name="Zhang R."/>
        </authorList>
    </citation>
    <scope>NUCLEOTIDE SEQUENCE [LARGE SCALE GENOMIC DNA]</scope>
    <source>
        <strain evidence="6 7">WB1-6</strain>
    </source>
</reference>
<dbReference type="PANTHER" id="PTHR14226">
    <property type="entry name" value="NEUROPATHY TARGET ESTERASE/SWISS CHEESE D.MELANOGASTER"/>
    <property type="match status" value="1"/>
</dbReference>
<dbReference type="InterPro" id="IPR016035">
    <property type="entry name" value="Acyl_Trfase/lysoPLipase"/>
</dbReference>
<feature type="short sequence motif" description="GXGXXG" evidence="4">
    <location>
        <begin position="15"/>
        <end position="20"/>
    </location>
</feature>
<feature type="active site" description="Nucleophile" evidence="4">
    <location>
        <position position="45"/>
    </location>
</feature>
<dbReference type="STRING" id="197461.A3843_06010"/>
<evidence type="ECO:0000313" key="6">
    <source>
        <dbReference type="EMBL" id="OKL44848.1"/>
    </source>
</evidence>
<keyword evidence="3 4" id="KW-0443">Lipid metabolism</keyword>
<proteinExistence type="predicted"/>
<evidence type="ECO:0000256" key="2">
    <source>
        <dbReference type="ARBA" id="ARBA00022963"/>
    </source>
</evidence>
<dbReference type="PANTHER" id="PTHR14226:SF78">
    <property type="entry name" value="SLR0060 PROTEIN"/>
    <property type="match status" value="1"/>
</dbReference>
<name>A0A1U7JJH6_9HYPH</name>
<accession>A0A1U7JJH6</accession>
<evidence type="ECO:0000313" key="7">
    <source>
        <dbReference type="Proteomes" id="UP000185783"/>
    </source>
</evidence>
<dbReference type="GO" id="GO:0016042">
    <property type="term" value="P:lipid catabolic process"/>
    <property type="evidence" value="ECO:0007669"/>
    <property type="project" value="UniProtKB-UniRule"/>
</dbReference>
<comment type="caution">
    <text evidence="6">The sequence shown here is derived from an EMBL/GenBank/DDBJ whole genome shotgun (WGS) entry which is preliminary data.</text>
</comment>
<evidence type="ECO:0000256" key="4">
    <source>
        <dbReference type="PROSITE-ProRule" id="PRU01161"/>
    </source>
</evidence>
<dbReference type="RefSeq" id="WP_028481364.1">
    <property type="nucleotide sequence ID" value="NZ_LVVZ01000010.1"/>
</dbReference>
<dbReference type="OrthoDB" id="9807112at2"/>
<dbReference type="InterPro" id="IPR050301">
    <property type="entry name" value="NTE"/>
</dbReference>
<dbReference type="Gene3D" id="3.40.1090.10">
    <property type="entry name" value="Cytosolic phospholipase A2 catalytic domain"/>
    <property type="match status" value="2"/>
</dbReference>
<evidence type="ECO:0000256" key="3">
    <source>
        <dbReference type="ARBA" id="ARBA00023098"/>
    </source>
</evidence>
<feature type="short sequence motif" description="GXSXG" evidence="4">
    <location>
        <begin position="43"/>
        <end position="47"/>
    </location>
</feature>
<feature type="short sequence motif" description="DGA/G" evidence="4">
    <location>
        <begin position="197"/>
        <end position="199"/>
    </location>
</feature>
<dbReference type="Proteomes" id="UP000185783">
    <property type="component" value="Unassembled WGS sequence"/>
</dbReference>
<gene>
    <name evidence="6" type="ORF">A3843_06010</name>
</gene>
<dbReference type="PROSITE" id="PS51635">
    <property type="entry name" value="PNPLA"/>
    <property type="match status" value="1"/>
</dbReference>
<keyword evidence="7" id="KW-1185">Reference proteome</keyword>
<dbReference type="InterPro" id="IPR002641">
    <property type="entry name" value="PNPLA_dom"/>
</dbReference>